<dbReference type="PROSITE" id="PS51885">
    <property type="entry name" value="NEPRILYSIN"/>
    <property type="match status" value="1"/>
</dbReference>
<dbReference type="Proteomes" id="UP001278766">
    <property type="component" value="Unassembled WGS sequence"/>
</dbReference>
<keyword evidence="3" id="KW-0645">Protease</keyword>
<dbReference type="GeneID" id="87838279"/>
<comment type="cofactor">
    <cofactor evidence="1">
        <name>Zn(2+)</name>
        <dbReference type="ChEBI" id="CHEBI:29105"/>
    </cofactor>
</comment>
<evidence type="ECO:0000256" key="7">
    <source>
        <dbReference type="ARBA" id="ARBA00023049"/>
    </source>
</evidence>
<dbReference type="GO" id="GO:0016485">
    <property type="term" value="P:protein processing"/>
    <property type="evidence" value="ECO:0007669"/>
    <property type="project" value="TreeGrafter"/>
</dbReference>
<evidence type="ECO:0000256" key="5">
    <source>
        <dbReference type="ARBA" id="ARBA00022801"/>
    </source>
</evidence>
<feature type="domain" description="Peptidase M13 C-terminal" evidence="8">
    <location>
        <begin position="500"/>
        <end position="700"/>
    </location>
</feature>
<dbReference type="Pfam" id="PF05649">
    <property type="entry name" value="Peptidase_M13_N"/>
    <property type="match status" value="1"/>
</dbReference>
<keyword evidence="4" id="KW-0479">Metal-binding</keyword>
<dbReference type="RefSeq" id="XP_062657184.1">
    <property type="nucleotide sequence ID" value="XM_062801331.1"/>
</dbReference>
<dbReference type="InterPro" id="IPR018497">
    <property type="entry name" value="Peptidase_M13_C"/>
</dbReference>
<keyword evidence="5" id="KW-0378">Hydrolase</keyword>
<dbReference type="GO" id="GO:0005886">
    <property type="term" value="C:plasma membrane"/>
    <property type="evidence" value="ECO:0007669"/>
    <property type="project" value="TreeGrafter"/>
</dbReference>
<evidence type="ECO:0000256" key="2">
    <source>
        <dbReference type="ARBA" id="ARBA00007357"/>
    </source>
</evidence>
<evidence type="ECO:0000259" key="8">
    <source>
        <dbReference type="Pfam" id="PF01431"/>
    </source>
</evidence>
<dbReference type="CDD" id="cd08662">
    <property type="entry name" value="M13"/>
    <property type="match status" value="1"/>
</dbReference>
<dbReference type="InterPro" id="IPR024079">
    <property type="entry name" value="MetalloPept_cat_dom_sf"/>
</dbReference>
<dbReference type="GO" id="GO:0046872">
    <property type="term" value="F:metal ion binding"/>
    <property type="evidence" value="ECO:0007669"/>
    <property type="project" value="UniProtKB-KW"/>
</dbReference>
<dbReference type="PANTHER" id="PTHR11733:SF167">
    <property type="entry name" value="FI17812P1-RELATED"/>
    <property type="match status" value="1"/>
</dbReference>
<dbReference type="Pfam" id="PF01431">
    <property type="entry name" value="Peptidase_M13"/>
    <property type="match status" value="1"/>
</dbReference>
<accession>A0AAE0HC93</accession>
<evidence type="ECO:0000256" key="4">
    <source>
        <dbReference type="ARBA" id="ARBA00022723"/>
    </source>
</evidence>
<organism evidence="10 11">
    <name type="scientific">Chaetomium fimeti</name>
    <dbReference type="NCBI Taxonomy" id="1854472"/>
    <lineage>
        <taxon>Eukaryota</taxon>
        <taxon>Fungi</taxon>
        <taxon>Dikarya</taxon>
        <taxon>Ascomycota</taxon>
        <taxon>Pezizomycotina</taxon>
        <taxon>Sordariomycetes</taxon>
        <taxon>Sordariomycetidae</taxon>
        <taxon>Sordariales</taxon>
        <taxon>Chaetomiaceae</taxon>
        <taxon>Chaetomium</taxon>
    </lineage>
</organism>
<dbReference type="InterPro" id="IPR000718">
    <property type="entry name" value="Peptidase_M13"/>
</dbReference>
<evidence type="ECO:0000256" key="3">
    <source>
        <dbReference type="ARBA" id="ARBA00022670"/>
    </source>
</evidence>
<dbReference type="Gene3D" id="1.10.1380.10">
    <property type="entry name" value="Neutral endopeptidase , domain2"/>
    <property type="match status" value="1"/>
</dbReference>
<evidence type="ECO:0000256" key="6">
    <source>
        <dbReference type="ARBA" id="ARBA00022833"/>
    </source>
</evidence>
<dbReference type="InterPro" id="IPR008753">
    <property type="entry name" value="Peptidase_M13_N"/>
</dbReference>
<evidence type="ECO:0000313" key="10">
    <source>
        <dbReference type="EMBL" id="KAK3293670.1"/>
    </source>
</evidence>
<reference evidence="10" key="1">
    <citation type="journal article" date="2023" name="Mol. Phylogenet. Evol.">
        <title>Genome-scale phylogeny and comparative genomics of the fungal order Sordariales.</title>
        <authorList>
            <person name="Hensen N."/>
            <person name="Bonometti L."/>
            <person name="Westerberg I."/>
            <person name="Brannstrom I.O."/>
            <person name="Guillou S."/>
            <person name="Cros-Aarteil S."/>
            <person name="Calhoun S."/>
            <person name="Haridas S."/>
            <person name="Kuo A."/>
            <person name="Mondo S."/>
            <person name="Pangilinan J."/>
            <person name="Riley R."/>
            <person name="LaButti K."/>
            <person name="Andreopoulos B."/>
            <person name="Lipzen A."/>
            <person name="Chen C."/>
            <person name="Yan M."/>
            <person name="Daum C."/>
            <person name="Ng V."/>
            <person name="Clum A."/>
            <person name="Steindorff A."/>
            <person name="Ohm R.A."/>
            <person name="Martin F."/>
            <person name="Silar P."/>
            <person name="Natvig D.O."/>
            <person name="Lalanne C."/>
            <person name="Gautier V."/>
            <person name="Ament-Velasquez S.L."/>
            <person name="Kruys A."/>
            <person name="Hutchinson M.I."/>
            <person name="Powell A.J."/>
            <person name="Barry K."/>
            <person name="Miller A.N."/>
            <person name="Grigoriev I.V."/>
            <person name="Debuchy R."/>
            <person name="Gladieux P."/>
            <person name="Hiltunen Thoren M."/>
            <person name="Johannesson H."/>
        </authorList>
    </citation>
    <scope>NUCLEOTIDE SEQUENCE</scope>
    <source>
        <strain evidence="10">CBS 168.71</strain>
    </source>
</reference>
<feature type="domain" description="Peptidase M13 N-terminal" evidence="9">
    <location>
        <begin position="35"/>
        <end position="440"/>
    </location>
</feature>
<dbReference type="SUPFAM" id="SSF55486">
    <property type="entry name" value="Metalloproteases ('zincins'), catalytic domain"/>
    <property type="match status" value="1"/>
</dbReference>
<dbReference type="AlphaFoldDB" id="A0AAE0HC93"/>
<dbReference type="InterPro" id="IPR042089">
    <property type="entry name" value="Peptidase_M13_dom_2"/>
</dbReference>
<protein>
    <submittedName>
        <fullName evidence="10">Uncharacterized protein</fullName>
    </submittedName>
</protein>
<gene>
    <name evidence="10" type="ORF">B0H64DRAFT_346360</name>
</gene>
<dbReference type="PANTHER" id="PTHR11733">
    <property type="entry name" value="ZINC METALLOPROTEASE FAMILY M13 NEPRILYSIN-RELATED"/>
    <property type="match status" value="1"/>
</dbReference>
<keyword evidence="6" id="KW-0862">Zinc</keyword>
<reference evidence="10" key="2">
    <citation type="submission" date="2023-06" db="EMBL/GenBank/DDBJ databases">
        <authorList>
            <consortium name="Lawrence Berkeley National Laboratory"/>
            <person name="Haridas S."/>
            <person name="Hensen N."/>
            <person name="Bonometti L."/>
            <person name="Westerberg I."/>
            <person name="Brannstrom I.O."/>
            <person name="Guillou S."/>
            <person name="Cros-Aarteil S."/>
            <person name="Calhoun S."/>
            <person name="Kuo A."/>
            <person name="Mondo S."/>
            <person name="Pangilinan J."/>
            <person name="Riley R."/>
            <person name="Labutti K."/>
            <person name="Andreopoulos B."/>
            <person name="Lipzen A."/>
            <person name="Chen C."/>
            <person name="Yanf M."/>
            <person name="Daum C."/>
            <person name="Ng V."/>
            <person name="Clum A."/>
            <person name="Steindorff A."/>
            <person name="Ohm R."/>
            <person name="Martin F."/>
            <person name="Silar P."/>
            <person name="Natvig D."/>
            <person name="Lalanne C."/>
            <person name="Gautier V."/>
            <person name="Ament-Velasquez S.L."/>
            <person name="Kruys A."/>
            <person name="Hutchinson M.I."/>
            <person name="Powell A.J."/>
            <person name="Barry K."/>
            <person name="Miller A.N."/>
            <person name="Grigoriev I.V."/>
            <person name="Debuchy R."/>
            <person name="Gladieux P."/>
            <person name="Thoren M.H."/>
            <person name="Johannesson H."/>
        </authorList>
    </citation>
    <scope>NUCLEOTIDE SEQUENCE</scope>
    <source>
        <strain evidence="10">CBS 168.71</strain>
    </source>
</reference>
<dbReference type="Gene3D" id="3.40.390.10">
    <property type="entry name" value="Collagenase (Catalytic Domain)"/>
    <property type="match status" value="1"/>
</dbReference>
<evidence type="ECO:0000313" key="11">
    <source>
        <dbReference type="Proteomes" id="UP001278766"/>
    </source>
</evidence>
<sequence length="706" mass="78408">MGQWQSSTVCTTPACVHGASYVLKNLAPNWEQMDPCTEFDKMVCYGAFEHHGDNSGTLPAAGKRTARVLKTILESTSHAEAAGFKSTLLTARNNVEEDNFDLLRTAYQACMNTNAIAAAGIKPLNDLIVSVNTTWPVSPTDLDTAVGPDDLDGVQEAALLLAQHDIPVFYSYCSGRGEPVTPDFLDAKHNRICWSTPNLYLQSNLTMYFDEDKMESYGRMLGNIFRISYPNLGIEAAADLGAAVMGLEVDMVTQGLKYQESLGPDADGINTIQNVTVSEIDKAAPVFGFDKLVTGLTPTGKAPSRILVNAPDFWPEYSNLVTNHSRAAVQGFMMWTTINAVGKYIDDADLEKALGLTPSRKVERWETCIEEADKMVRHVKDHYFISATYPELTLQSADRITTNIRAEFKKRLESFKWLSPSSKKRALKKADNMVQNIGYPKSDPDLNSAESVASFYTGLNFTSSHFSNVLASLRFNTAKQYEKVAKKPSRNEMYNIAEVNAFYDPTMNSITIPAGISQLPIFHYHLPDYALYGGLGSIIGHEITHGFDNKGRQWSEDAEFEPWWDNATIAEYDARAQCFVDQYSTFEVDVPGGKAKVDGKNTLGENLADAGGMRSSYAAWVEARKSMPDTWNQQLPGLEAFTAEQLFFVYSANIWCNTRTPEEMARLMDADVHAPSMTRIRGMTENSDDFREAFKCKNKAAKCELL</sequence>
<dbReference type="EMBL" id="JAUEPN010000006">
    <property type="protein sequence ID" value="KAK3293670.1"/>
    <property type="molecule type" value="Genomic_DNA"/>
</dbReference>
<name>A0AAE0HC93_9PEZI</name>
<comment type="similarity">
    <text evidence="2">Belongs to the peptidase M13 family.</text>
</comment>
<evidence type="ECO:0000256" key="1">
    <source>
        <dbReference type="ARBA" id="ARBA00001947"/>
    </source>
</evidence>
<evidence type="ECO:0000259" key="9">
    <source>
        <dbReference type="Pfam" id="PF05649"/>
    </source>
</evidence>
<keyword evidence="7" id="KW-0482">Metalloprotease</keyword>
<dbReference type="GO" id="GO:0004222">
    <property type="term" value="F:metalloendopeptidase activity"/>
    <property type="evidence" value="ECO:0007669"/>
    <property type="project" value="InterPro"/>
</dbReference>
<proteinExistence type="inferred from homology"/>
<comment type="caution">
    <text evidence="10">The sequence shown here is derived from an EMBL/GenBank/DDBJ whole genome shotgun (WGS) entry which is preliminary data.</text>
</comment>
<dbReference type="PRINTS" id="PR00786">
    <property type="entry name" value="NEPRILYSIN"/>
</dbReference>
<keyword evidence="11" id="KW-1185">Reference proteome</keyword>